<reference evidence="2" key="1">
    <citation type="submission" date="2017-06" db="EMBL/GenBank/DDBJ databases">
        <authorList>
            <person name="Rodrigo-Torres L."/>
            <person name="Arahal R. D."/>
            <person name="Lucena T."/>
        </authorList>
    </citation>
    <scope>NUCLEOTIDE SEQUENCE [LARGE SCALE GENOMIC DNA]</scope>
    <source>
        <strain evidence="2">type strain: CECT 9192</strain>
    </source>
</reference>
<evidence type="ECO:0008006" key="3">
    <source>
        <dbReference type="Google" id="ProtNLM"/>
    </source>
</evidence>
<dbReference type="InterPro" id="IPR043129">
    <property type="entry name" value="ATPase_NBD"/>
</dbReference>
<evidence type="ECO:0000313" key="2">
    <source>
        <dbReference type="Proteomes" id="UP000196485"/>
    </source>
</evidence>
<name>A0A1Y6L3H6_9GAMM</name>
<dbReference type="Proteomes" id="UP000196485">
    <property type="component" value="Unassembled WGS sequence"/>
</dbReference>
<organism evidence="1 2">
    <name type="scientific">Photobacterium aquimaris</name>
    <dbReference type="NCBI Taxonomy" id="512643"/>
    <lineage>
        <taxon>Bacteria</taxon>
        <taxon>Pseudomonadati</taxon>
        <taxon>Pseudomonadota</taxon>
        <taxon>Gammaproteobacteria</taxon>
        <taxon>Vibrionales</taxon>
        <taxon>Vibrionaceae</taxon>
        <taxon>Photobacterium</taxon>
    </lineage>
</organism>
<proteinExistence type="predicted"/>
<sequence length="489" mass="53605">MIQRLFASFLTHKKPSLNAAITLFSDAVVVVVGSEADIVVDSISIASTTEWPTAIEMLITKHQLTGAQVAVILGQGLYQSLLIDKPELSSDELALALPYLVKDLVNEAPEDIVADGFSCLQNDRLQVFVSTRQQLNKIIAACKSAGCNAACVTVESVVWSEFTADNRSQLVVHRHGNGNLQLTAFSQHKLFFQRQLRGFDVSLVVMANTDAQSLQLDSLALELQRSLDFVSAQLRDNPISQLLISCDNDDNHQLAQALNDRLNVTVKALVPPQPSLTSTAARVTWAGLKQGFDSAINLYSQHLQPKRQWLTLNNMLLSWLALTVLIATVSGCYSFKSRQLAPEIVSNNAQLTAAQTELALIQKQLLLHIVSPIKQQRVSVLEQEISAKQATLKAVANHDASLLVGYGEVLTQLAAAASTDISIDRISISADGMNINGSARIPDAVPRWLSTFNRYSTLAERRFQLLTIDRDDSNQVRFSLQAQRLQGVN</sequence>
<protein>
    <recommendedName>
        <fullName evidence="3">MSHA biogenesis protein MshI</fullName>
    </recommendedName>
</protein>
<dbReference type="Gene3D" id="3.30.420.380">
    <property type="match status" value="1"/>
</dbReference>
<dbReference type="RefSeq" id="WP_087821110.1">
    <property type="nucleotide sequence ID" value="NZ_FYAH01000004.1"/>
</dbReference>
<dbReference type="EMBL" id="FYAH01000004">
    <property type="protein sequence ID" value="SMY17158.1"/>
    <property type="molecule type" value="Genomic_DNA"/>
</dbReference>
<keyword evidence="2" id="KW-1185">Reference proteome</keyword>
<accession>A0A1Y6L3H6</accession>
<dbReference type="AlphaFoldDB" id="A0A1Y6L3H6"/>
<evidence type="ECO:0000313" key="1">
    <source>
        <dbReference type="EMBL" id="SMY17158.1"/>
    </source>
</evidence>
<gene>
    <name evidence="1" type="ORF">PAQU9191_02436</name>
</gene>
<dbReference type="SUPFAM" id="SSF53067">
    <property type="entry name" value="Actin-like ATPase domain"/>
    <property type="match status" value="1"/>
</dbReference>